<protein>
    <recommendedName>
        <fullName evidence="2">Histone H2A</fullName>
    </recommendedName>
</protein>
<dbReference type="Gramene" id="Zm00001eb430220_T001">
    <property type="protein sequence ID" value="Zm00001eb430220_P001"/>
    <property type="gene ID" value="Zm00001eb430220"/>
</dbReference>
<dbReference type="Pfam" id="PF00125">
    <property type="entry name" value="Histone"/>
    <property type="match status" value="1"/>
</dbReference>
<proteinExistence type="inferred from homology"/>
<evidence type="ECO:0000256" key="1">
    <source>
        <dbReference type="ARBA" id="ARBA00023242"/>
    </source>
</evidence>
<dbReference type="Proteomes" id="UP000007305">
    <property type="component" value="Chromosome 10"/>
</dbReference>
<dbReference type="GO" id="GO:0046982">
    <property type="term" value="F:protein heterodimerization activity"/>
    <property type="evidence" value="ECO:0007669"/>
    <property type="project" value="InterPro"/>
</dbReference>
<accession>A0A804RLX1</accession>
<reference evidence="5" key="3">
    <citation type="submission" date="2021-05" db="UniProtKB">
        <authorList>
            <consortium name="EnsemblPlants"/>
        </authorList>
    </citation>
    <scope>IDENTIFICATION</scope>
    <source>
        <strain evidence="5">cv. B73</strain>
    </source>
</reference>
<dbReference type="InterPro" id="IPR002119">
    <property type="entry name" value="Histone_H2A"/>
</dbReference>
<dbReference type="SMART" id="SM00414">
    <property type="entry name" value="H2A"/>
    <property type="match status" value="1"/>
</dbReference>
<dbReference type="InParanoid" id="A0A804RLX1"/>
<dbReference type="InterPro" id="IPR032454">
    <property type="entry name" value="Histone_H2A_C"/>
</dbReference>
<evidence type="ECO:0000256" key="2">
    <source>
        <dbReference type="RuleBase" id="RU003767"/>
    </source>
</evidence>
<evidence type="ECO:0000313" key="6">
    <source>
        <dbReference type="Proteomes" id="UP000007305"/>
    </source>
</evidence>
<dbReference type="Gene3D" id="1.10.20.10">
    <property type="entry name" value="Histone, subunit A"/>
    <property type="match status" value="1"/>
</dbReference>
<reference evidence="6" key="1">
    <citation type="journal article" date="2009" name="Science">
        <title>The B73 maize genome: complexity, diversity, and dynamics.</title>
        <authorList>
            <person name="Schnable P.S."/>
            <person name="Ware D."/>
            <person name="Fulton R.S."/>
            <person name="Stein J.C."/>
            <person name="Wei F."/>
            <person name="Pasternak S."/>
            <person name="Liang C."/>
            <person name="Zhang J."/>
            <person name="Fulton L."/>
            <person name="Graves T.A."/>
            <person name="Minx P."/>
            <person name="Reily A.D."/>
            <person name="Courtney L."/>
            <person name="Kruchowski S.S."/>
            <person name="Tomlinson C."/>
            <person name="Strong C."/>
            <person name="Delehaunty K."/>
            <person name="Fronick C."/>
            <person name="Courtney B."/>
            <person name="Rock S.M."/>
            <person name="Belter E."/>
            <person name="Du F."/>
            <person name="Kim K."/>
            <person name="Abbott R.M."/>
            <person name="Cotton M."/>
            <person name="Levy A."/>
            <person name="Marchetto P."/>
            <person name="Ochoa K."/>
            <person name="Jackson S.M."/>
            <person name="Gillam B."/>
            <person name="Chen W."/>
            <person name="Yan L."/>
            <person name="Higginbotham J."/>
            <person name="Cardenas M."/>
            <person name="Waligorski J."/>
            <person name="Applebaum E."/>
            <person name="Phelps L."/>
            <person name="Falcone J."/>
            <person name="Kanchi K."/>
            <person name="Thane T."/>
            <person name="Scimone A."/>
            <person name="Thane N."/>
            <person name="Henke J."/>
            <person name="Wang T."/>
            <person name="Ruppert J."/>
            <person name="Shah N."/>
            <person name="Rotter K."/>
            <person name="Hodges J."/>
            <person name="Ingenthron E."/>
            <person name="Cordes M."/>
            <person name="Kohlberg S."/>
            <person name="Sgro J."/>
            <person name="Delgado B."/>
            <person name="Mead K."/>
            <person name="Chinwalla A."/>
            <person name="Leonard S."/>
            <person name="Crouse K."/>
            <person name="Collura K."/>
            <person name="Kudrna D."/>
            <person name="Currie J."/>
            <person name="He R."/>
            <person name="Angelova A."/>
            <person name="Rajasekar S."/>
            <person name="Mueller T."/>
            <person name="Lomeli R."/>
            <person name="Scara G."/>
            <person name="Ko A."/>
            <person name="Delaney K."/>
            <person name="Wissotski M."/>
            <person name="Lopez G."/>
            <person name="Campos D."/>
            <person name="Braidotti M."/>
            <person name="Ashley E."/>
            <person name="Golser W."/>
            <person name="Kim H."/>
            <person name="Lee S."/>
            <person name="Lin J."/>
            <person name="Dujmic Z."/>
            <person name="Kim W."/>
            <person name="Talag J."/>
            <person name="Zuccolo A."/>
            <person name="Fan C."/>
            <person name="Sebastian A."/>
            <person name="Kramer M."/>
            <person name="Spiegel L."/>
            <person name="Nascimento L."/>
            <person name="Zutavern T."/>
            <person name="Miller B."/>
            <person name="Ambroise C."/>
            <person name="Muller S."/>
            <person name="Spooner W."/>
            <person name="Narechania A."/>
            <person name="Ren L."/>
            <person name="Wei S."/>
            <person name="Kumari S."/>
            <person name="Faga B."/>
            <person name="Levy M.J."/>
            <person name="McMahan L."/>
            <person name="Van Buren P."/>
            <person name="Vaughn M.W."/>
            <person name="Ying K."/>
            <person name="Yeh C.-T."/>
            <person name="Emrich S.J."/>
            <person name="Jia Y."/>
            <person name="Kalyanaraman A."/>
            <person name="Hsia A.-P."/>
            <person name="Barbazuk W.B."/>
            <person name="Baucom R.S."/>
            <person name="Brutnell T.P."/>
            <person name="Carpita N.C."/>
            <person name="Chaparro C."/>
            <person name="Chia J.-M."/>
            <person name="Deragon J.-M."/>
            <person name="Estill J.C."/>
            <person name="Fu Y."/>
            <person name="Jeddeloh J.A."/>
            <person name="Han Y."/>
            <person name="Lee H."/>
            <person name="Li P."/>
            <person name="Lisch D.R."/>
            <person name="Liu S."/>
            <person name="Liu Z."/>
            <person name="Nagel D.H."/>
            <person name="McCann M.C."/>
            <person name="SanMiguel P."/>
            <person name="Myers A.M."/>
            <person name="Nettleton D."/>
            <person name="Nguyen J."/>
            <person name="Penning B.W."/>
            <person name="Ponnala L."/>
            <person name="Schneider K.L."/>
            <person name="Schwartz D.C."/>
            <person name="Sharma A."/>
            <person name="Soderlund C."/>
            <person name="Springer N.M."/>
            <person name="Sun Q."/>
            <person name="Wang H."/>
            <person name="Waterman M."/>
            <person name="Westerman R."/>
            <person name="Wolfgruber T.K."/>
            <person name="Yang L."/>
            <person name="Yu Y."/>
            <person name="Zhang L."/>
            <person name="Zhou S."/>
            <person name="Zhu Q."/>
            <person name="Bennetzen J.L."/>
            <person name="Dawe R.K."/>
            <person name="Jiang J."/>
            <person name="Jiang N."/>
            <person name="Presting G.G."/>
            <person name="Wessler S.R."/>
            <person name="Aluru S."/>
            <person name="Martienssen R.A."/>
            <person name="Clifton S.W."/>
            <person name="McCombie W.R."/>
            <person name="Wing R.A."/>
            <person name="Wilson R.K."/>
        </authorList>
    </citation>
    <scope>NUCLEOTIDE SEQUENCE [LARGE SCALE GENOMIC DNA]</scope>
    <source>
        <strain evidence="6">cv. B73</strain>
    </source>
</reference>
<dbReference type="Pfam" id="PF16211">
    <property type="entry name" value="Histone_H2A_C"/>
    <property type="match status" value="1"/>
</dbReference>
<dbReference type="EnsemblPlants" id="Zm00001eb430220_T001">
    <property type="protein sequence ID" value="Zm00001eb430220_P001"/>
    <property type="gene ID" value="Zm00001eb430220"/>
</dbReference>
<keyword evidence="6" id="KW-1185">Reference proteome</keyword>
<organism evidence="5 6">
    <name type="scientific">Zea mays</name>
    <name type="common">Maize</name>
    <dbReference type="NCBI Taxonomy" id="4577"/>
    <lineage>
        <taxon>Eukaryota</taxon>
        <taxon>Viridiplantae</taxon>
        <taxon>Streptophyta</taxon>
        <taxon>Embryophyta</taxon>
        <taxon>Tracheophyta</taxon>
        <taxon>Spermatophyta</taxon>
        <taxon>Magnoliopsida</taxon>
        <taxon>Liliopsida</taxon>
        <taxon>Poales</taxon>
        <taxon>Poaceae</taxon>
        <taxon>PACMAD clade</taxon>
        <taxon>Panicoideae</taxon>
        <taxon>Andropogonodae</taxon>
        <taxon>Andropogoneae</taxon>
        <taxon>Tripsacinae</taxon>
        <taxon>Zea</taxon>
    </lineage>
</organism>
<dbReference type="GO" id="GO:0005634">
    <property type="term" value="C:nucleus"/>
    <property type="evidence" value="ECO:0000318"/>
    <property type="project" value="GO_Central"/>
</dbReference>
<comment type="subunit">
    <text evidence="2">The nucleosome is a histone octamer containing two molecules each of H2A, H2B, H3 and H4 assembled in one H3-H4 heterotetramer and two H2A-H2B heterodimers. The octamer wraps approximately 147 bp of DNA.</text>
</comment>
<sequence>MASKKYKIAYNKKRSGWADDIFKWEHTIRSGLPLDLKGVNTSYFVLQAMVMWGSGRRMEFNRDTKILRRNFVIDLLSYEENSCRYAIPPNIQQRLINVHPRLSGDRGRQRGGGEVCVWAEAGRRAKEECGVANCQGRAPVPVGRIRWYLKEGQYGQRVGRGAPVFLASVLEYLAAEVMELAGAAARDSKRGRIVPRYLLLAIRKDEELGNLLVEVTITHDGVLSNINPALLPNKVVAAAGSSKSPTKAAAK</sequence>
<dbReference type="GO" id="GO:0003677">
    <property type="term" value="F:DNA binding"/>
    <property type="evidence" value="ECO:0007669"/>
    <property type="project" value="UniProtKB-KW"/>
</dbReference>
<dbReference type="GO" id="GO:0030527">
    <property type="term" value="F:structural constituent of chromatin"/>
    <property type="evidence" value="ECO:0000318"/>
    <property type="project" value="GO_Central"/>
</dbReference>
<reference evidence="5" key="2">
    <citation type="submission" date="2019-07" db="EMBL/GenBank/DDBJ databases">
        <authorList>
            <person name="Seetharam A."/>
            <person name="Woodhouse M."/>
            <person name="Cannon E."/>
        </authorList>
    </citation>
    <scope>NUCLEOTIDE SEQUENCE [LARGE SCALE GENOMIC DNA]</scope>
    <source>
        <strain evidence="5">cv. B73</strain>
    </source>
</reference>
<dbReference type="CDD" id="cd00074">
    <property type="entry name" value="HFD_H2A"/>
    <property type="match status" value="1"/>
</dbReference>
<comment type="similarity">
    <text evidence="2">Belongs to the histone H2A family.</text>
</comment>
<feature type="domain" description="Histone H2A C-terminal" evidence="4">
    <location>
        <begin position="206"/>
        <end position="235"/>
    </location>
</feature>
<evidence type="ECO:0000259" key="4">
    <source>
        <dbReference type="Pfam" id="PF16211"/>
    </source>
</evidence>
<dbReference type="AlphaFoldDB" id="A0A804RLX1"/>
<dbReference type="SUPFAM" id="SSF47113">
    <property type="entry name" value="Histone-fold"/>
    <property type="match status" value="1"/>
</dbReference>
<keyword evidence="2" id="KW-0544">Nucleosome core</keyword>
<keyword evidence="2" id="KW-0158">Chromosome</keyword>
<dbReference type="GO" id="GO:0000786">
    <property type="term" value="C:nucleosome"/>
    <property type="evidence" value="ECO:0000318"/>
    <property type="project" value="GO_Central"/>
</dbReference>
<dbReference type="InterPro" id="IPR009072">
    <property type="entry name" value="Histone-fold"/>
</dbReference>
<dbReference type="PRINTS" id="PR00620">
    <property type="entry name" value="HISTONEH2A"/>
</dbReference>
<keyword evidence="2" id="KW-0238">DNA-binding</keyword>
<dbReference type="GO" id="GO:0031507">
    <property type="term" value="P:heterochromatin formation"/>
    <property type="evidence" value="ECO:0000318"/>
    <property type="project" value="GO_Central"/>
</dbReference>
<evidence type="ECO:0000313" key="5">
    <source>
        <dbReference type="EnsemblPlants" id="Zm00001eb430220_P001"/>
    </source>
</evidence>
<dbReference type="PANTHER" id="PTHR23430">
    <property type="entry name" value="HISTONE H2A"/>
    <property type="match status" value="1"/>
</dbReference>
<name>A0A804RLX1_MAIZE</name>
<dbReference type="InterPro" id="IPR007125">
    <property type="entry name" value="H2A/H2B/H3"/>
</dbReference>
<feature type="domain" description="Core Histone H2A/H2B/H3" evidence="3">
    <location>
        <begin position="141"/>
        <end position="203"/>
    </location>
</feature>
<dbReference type="FunFam" id="1.10.20.10:FF:000086">
    <property type="entry name" value="Histone H2A"/>
    <property type="match status" value="1"/>
</dbReference>
<keyword evidence="1 2" id="KW-0539">Nucleus</keyword>
<comment type="subcellular location">
    <subcellularLocation>
        <location evidence="2">Nucleus</location>
    </subcellularLocation>
</comment>
<evidence type="ECO:0000259" key="3">
    <source>
        <dbReference type="Pfam" id="PF00125"/>
    </source>
</evidence>